<gene>
    <name evidence="8" type="ORF">NQT62_08885</name>
</gene>
<dbReference type="PROSITE" id="PS00444">
    <property type="entry name" value="POLYPRENYL_SYNTHASE_2"/>
    <property type="match status" value="1"/>
</dbReference>
<dbReference type="SFLD" id="SFLDG01017">
    <property type="entry name" value="Polyprenyl_Transferase_Like"/>
    <property type="match status" value="1"/>
</dbReference>
<keyword evidence="3 7" id="KW-0808">Transferase</keyword>
<dbReference type="InterPro" id="IPR000092">
    <property type="entry name" value="Polyprenyl_synt"/>
</dbReference>
<dbReference type="InterPro" id="IPR008949">
    <property type="entry name" value="Isoprenoid_synthase_dom_sf"/>
</dbReference>
<keyword evidence="6" id="KW-0414">Isoprene biosynthesis</keyword>
<dbReference type="SUPFAM" id="SSF48576">
    <property type="entry name" value="Terpenoid synthases"/>
    <property type="match status" value="1"/>
</dbReference>
<keyword evidence="5" id="KW-0460">Magnesium</keyword>
<dbReference type="PROSITE" id="PS00723">
    <property type="entry name" value="POLYPRENYL_SYNTHASE_1"/>
    <property type="match status" value="1"/>
</dbReference>
<proteinExistence type="inferred from homology"/>
<reference evidence="8 9" key="1">
    <citation type="submission" date="2022-07" db="EMBL/GenBank/DDBJ databases">
        <authorList>
            <person name="Xamxidin M."/>
            <person name="Wu M."/>
        </authorList>
    </citation>
    <scope>NUCLEOTIDE SEQUENCE [LARGE SCALE GENOMIC DNA]</scope>
    <source>
        <strain evidence="8 9">NBRC 111650</strain>
    </source>
</reference>
<name>A0ABT1WG91_9BURK</name>
<dbReference type="EMBL" id="JANIGO010000002">
    <property type="protein sequence ID" value="MCQ8896545.1"/>
    <property type="molecule type" value="Genomic_DNA"/>
</dbReference>
<protein>
    <submittedName>
        <fullName evidence="8">Polyprenyl synthetase family protein</fullName>
    </submittedName>
</protein>
<dbReference type="PANTHER" id="PTHR43281">
    <property type="entry name" value="FARNESYL DIPHOSPHATE SYNTHASE"/>
    <property type="match status" value="1"/>
</dbReference>
<evidence type="ECO:0000256" key="5">
    <source>
        <dbReference type="ARBA" id="ARBA00022842"/>
    </source>
</evidence>
<evidence type="ECO:0000256" key="3">
    <source>
        <dbReference type="ARBA" id="ARBA00022679"/>
    </source>
</evidence>
<evidence type="ECO:0000313" key="8">
    <source>
        <dbReference type="EMBL" id="MCQ8896545.1"/>
    </source>
</evidence>
<dbReference type="InterPro" id="IPR053378">
    <property type="entry name" value="Prenyl_diphosphate_synthase"/>
</dbReference>
<evidence type="ECO:0000256" key="1">
    <source>
        <dbReference type="ARBA" id="ARBA00001946"/>
    </source>
</evidence>
<dbReference type="Gene3D" id="1.10.600.10">
    <property type="entry name" value="Farnesyl Diphosphate Synthase"/>
    <property type="match status" value="1"/>
</dbReference>
<dbReference type="RefSeq" id="WP_256764324.1">
    <property type="nucleotide sequence ID" value="NZ_JANIGO010000002.1"/>
</dbReference>
<dbReference type="CDD" id="cd00685">
    <property type="entry name" value="Trans_IPPS_HT"/>
    <property type="match status" value="1"/>
</dbReference>
<evidence type="ECO:0000256" key="6">
    <source>
        <dbReference type="ARBA" id="ARBA00023229"/>
    </source>
</evidence>
<dbReference type="PANTHER" id="PTHR43281:SF1">
    <property type="entry name" value="FARNESYL DIPHOSPHATE SYNTHASE"/>
    <property type="match status" value="1"/>
</dbReference>
<organism evidence="8 9">
    <name type="scientific">Limnobacter humi</name>
    <dbReference type="NCBI Taxonomy" id="1778671"/>
    <lineage>
        <taxon>Bacteria</taxon>
        <taxon>Pseudomonadati</taxon>
        <taxon>Pseudomonadota</taxon>
        <taxon>Betaproteobacteria</taxon>
        <taxon>Burkholderiales</taxon>
        <taxon>Burkholderiaceae</taxon>
        <taxon>Limnobacter</taxon>
    </lineage>
</organism>
<evidence type="ECO:0000256" key="4">
    <source>
        <dbReference type="ARBA" id="ARBA00022723"/>
    </source>
</evidence>
<comment type="caution">
    <text evidence="8">The sequence shown here is derived from an EMBL/GenBank/DDBJ whole genome shotgun (WGS) entry which is preliminary data.</text>
</comment>
<dbReference type="SFLD" id="SFLDS00005">
    <property type="entry name" value="Isoprenoid_Synthase_Type_I"/>
    <property type="match status" value="1"/>
</dbReference>
<evidence type="ECO:0000313" key="9">
    <source>
        <dbReference type="Proteomes" id="UP001204142"/>
    </source>
</evidence>
<keyword evidence="9" id="KW-1185">Reference proteome</keyword>
<comment type="similarity">
    <text evidence="2 7">Belongs to the FPP/GGPP synthase family.</text>
</comment>
<evidence type="ECO:0000256" key="2">
    <source>
        <dbReference type="ARBA" id="ARBA00006706"/>
    </source>
</evidence>
<accession>A0ABT1WG91</accession>
<evidence type="ECO:0000256" key="7">
    <source>
        <dbReference type="RuleBase" id="RU004466"/>
    </source>
</evidence>
<dbReference type="NCBIfam" id="NF045485">
    <property type="entry name" value="FPPsyn"/>
    <property type="match status" value="1"/>
</dbReference>
<sequence length="302" mass="32736">MSLNNPFVPAAPWFDRVRQDFEQVLLNKLNEFSGPSAPLNAAVRYGLLEGGKRLRAMLVYAAGHAASTPVEQLHDAACAIEAMHAYSLVHDDLPCMDNDVLRRGKPTCHVQFGEAMALLAGDALQTTAFHWLVHSRQGSAEVRMAQLATLSTAAGLMGMAAGQAIDLAHVGKPMGLGELKEMHARKTGDLIAAAIRMGYLSNPHLGRAEQQALEAYANALGLAYQIIDDILDVESSSEVLGKTSGKDAMNNKPTVVSLMGLQDARHWLTSLRTDAMAACEQFDEYRRTPLETLVELITNRTS</sequence>
<keyword evidence="4" id="KW-0479">Metal-binding</keyword>
<comment type="cofactor">
    <cofactor evidence="1">
        <name>Mg(2+)</name>
        <dbReference type="ChEBI" id="CHEBI:18420"/>
    </cofactor>
</comment>
<dbReference type="Proteomes" id="UP001204142">
    <property type="component" value="Unassembled WGS sequence"/>
</dbReference>
<dbReference type="Pfam" id="PF00348">
    <property type="entry name" value="polyprenyl_synt"/>
    <property type="match status" value="1"/>
</dbReference>
<dbReference type="InterPro" id="IPR033749">
    <property type="entry name" value="Polyprenyl_synt_CS"/>
</dbReference>